<evidence type="ECO:0000313" key="2">
    <source>
        <dbReference type="EMBL" id="CAB5364660.1"/>
    </source>
</evidence>
<name>A0A915Z6H6_9GLOM</name>
<dbReference type="PANTHER" id="PTHR24361">
    <property type="entry name" value="MITOGEN-ACTIVATED KINASE KINASE KINASE"/>
    <property type="match status" value="1"/>
</dbReference>
<sequence>MQYASEGDLHNILREKFTKITWDKQKLAILRQISEGLETIHESEFIHRDFHSGNILSNLSNGKRQQWQIGDLGLSQPVNNAQSNNEIYGVIPYVAPEIFKGCSSKFSKDYNSIELELDIDIKSSNILGTKRNIEELEINSYGNSGKHIKIKST</sequence>
<dbReference type="OrthoDB" id="2322753at2759"/>
<organism evidence="2 3">
    <name type="scientific">Rhizophagus irregularis</name>
    <dbReference type="NCBI Taxonomy" id="588596"/>
    <lineage>
        <taxon>Eukaryota</taxon>
        <taxon>Fungi</taxon>
        <taxon>Fungi incertae sedis</taxon>
        <taxon>Mucoromycota</taxon>
        <taxon>Glomeromycotina</taxon>
        <taxon>Glomeromycetes</taxon>
        <taxon>Glomerales</taxon>
        <taxon>Glomeraceae</taxon>
        <taxon>Rhizophagus</taxon>
    </lineage>
</organism>
<gene>
    <name evidence="2" type="ORF">CHRIB12_LOCUS10060</name>
</gene>
<comment type="caution">
    <text evidence="2">The sequence shown here is derived from an EMBL/GenBank/DDBJ whole genome shotgun (WGS) entry which is preliminary data.</text>
</comment>
<evidence type="ECO:0000259" key="1">
    <source>
        <dbReference type="PROSITE" id="PS50011"/>
    </source>
</evidence>
<dbReference type="AlphaFoldDB" id="A0A915Z6H6"/>
<accession>A0A915Z6H6</accession>
<reference evidence="2" key="1">
    <citation type="submission" date="2020-05" db="EMBL/GenBank/DDBJ databases">
        <authorList>
            <person name="Rincon C."/>
            <person name="Sanders R I."/>
            <person name="Robbins C."/>
            <person name="Chaturvedi A."/>
        </authorList>
    </citation>
    <scope>NUCLEOTIDE SEQUENCE</scope>
    <source>
        <strain evidence="2">CHB12</strain>
    </source>
</reference>
<dbReference type="GO" id="GO:0005737">
    <property type="term" value="C:cytoplasm"/>
    <property type="evidence" value="ECO:0007669"/>
    <property type="project" value="TreeGrafter"/>
</dbReference>
<dbReference type="GO" id="GO:0004674">
    <property type="term" value="F:protein serine/threonine kinase activity"/>
    <property type="evidence" value="ECO:0007669"/>
    <property type="project" value="TreeGrafter"/>
</dbReference>
<dbReference type="Proteomes" id="UP000684084">
    <property type="component" value="Unassembled WGS sequence"/>
</dbReference>
<dbReference type="InterPro" id="IPR000719">
    <property type="entry name" value="Prot_kinase_dom"/>
</dbReference>
<dbReference type="PROSITE" id="PS50011">
    <property type="entry name" value="PROTEIN_KINASE_DOM"/>
    <property type="match status" value="1"/>
</dbReference>
<dbReference type="InterPro" id="IPR053235">
    <property type="entry name" value="Ser_Thr_kinase"/>
</dbReference>
<dbReference type="GO" id="GO:0005524">
    <property type="term" value="F:ATP binding"/>
    <property type="evidence" value="ECO:0007669"/>
    <property type="project" value="InterPro"/>
</dbReference>
<protein>
    <recommendedName>
        <fullName evidence="1">Protein kinase domain-containing protein</fullName>
    </recommendedName>
</protein>
<feature type="domain" description="Protein kinase" evidence="1">
    <location>
        <begin position="1"/>
        <end position="153"/>
    </location>
</feature>
<dbReference type="Pfam" id="PF00069">
    <property type="entry name" value="Pkinase"/>
    <property type="match status" value="1"/>
</dbReference>
<evidence type="ECO:0000313" key="3">
    <source>
        <dbReference type="Proteomes" id="UP000684084"/>
    </source>
</evidence>
<dbReference type="EMBL" id="CAGKOT010000020">
    <property type="protein sequence ID" value="CAB5364660.1"/>
    <property type="molecule type" value="Genomic_DNA"/>
</dbReference>
<proteinExistence type="predicted"/>